<keyword evidence="8" id="KW-1185">Reference proteome</keyword>
<dbReference type="InterPro" id="IPR019394">
    <property type="entry name" value="TEX28/TMCC"/>
</dbReference>
<comment type="subcellular location">
    <subcellularLocation>
        <location evidence="1">Membrane</location>
    </subcellularLocation>
</comment>
<reference evidence="9" key="1">
    <citation type="submission" date="2025-08" db="UniProtKB">
        <authorList>
            <consortium name="RefSeq"/>
        </authorList>
    </citation>
    <scope>IDENTIFICATION</scope>
    <source>
        <tissue evidence="9">Muscle</tissue>
    </source>
</reference>
<feature type="region of interest" description="Disordered" evidence="7">
    <location>
        <begin position="98"/>
        <end position="140"/>
    </location>
</feature>
<sequence length="265" mass="28371">MKKWKKSPPLIPKGDSSSDSSGTPKQSTPTTSTPSLVSESSHQCLTSSSATLTSTPLSHPSSCLGIVRGNSQFYIGLCDDSTVCDDLSYFEDLITASGDTHGPPVPNGGVEAQSTPTVQGSNTGSMEEPDVTFTSNPLDSSRTRQAIDNLHQKVARTKDLIKLEQTARDENVNEYLKLAASADKQQLQRIKNVFEKKNQKSAQTVAHLQKKLENYIKKGKELETFGLPASHWQAKGMLRDVGQGISGVVGNIKGGLSAATHTAAE</sequence>
<feature type="compositionally biased region" description="Low complexity" evidence="7">
    <location>
        <begin position="20"/>
        <end position="42"/>
    </location>
</feature>
<dbReference type="RefSeq" id="XP_022254366.1">
    <property type="nucleotide sequence ID" value="XM_022398658.1"/>
</dbReference>
<dbReference type="Pfam" id="PF10267">
    <property type="entry name" value="Tmemb_cc2"/>
    <property type="match status" value="1"/>
</dbReference>
<dbReference type="Proteomes" id="UP000694941">
    <property type="component" value="Unplaced"/>
</dbReference>
<organism evidence="8 9">
    <name type="scientific">Limulus polyphemus</name>
    <name type="common">Atlantic horseshoe crab</name>
    <dbReference type="NCBI Taxonomy" id="6850"/>
    <lineage>
        <taxon>Eukaryota</taxon>
        <taxon>Metazoa</taxon>
        <taxon>Ecdysozoa</taxon>
        <taxon>Arthropoda</taxon>
        <taxon>Chelicerata</taxon>
        <taxon>Merostomata</taxon>
        <taxon>Xiphosura</taxon>
        <taxon>Limulidae</taxon>
        <taxon>Limulus</taxon>
    </lineage>
</organism>
<evidence type="ECO:0000256" key="5">
    <source>
        <dbReference type="ARBA" id="ARBA00023054"/>
    </source>
</evidence>
<dbReference type="PANTHER" id="PTHR17613:SF14">
    <property type="entry name" value="DEMENTIN, ISOFORM H"/>
    <property type="match status" value="1"/>
</dbReference>
<accession>A0ABM1TER0</accession>
<feature type="compositionally biased region" description="Polar residues" evidence="7">
    <location>
        <begin position="112"/>
        <end position="125"/>
    </location>
</feature>
<evidence type="ECO:0000256" key="2">
    <source>
        <dbReference type="ARBA" id="ARBA00008108"/>
    </source>
</evidence>
<name>A0ABM1TER0_LIMPO</name>
<protein>
    <submittedName>
        <fullName evidence="9">Transmembrane and coiled-coil domains protein 2-like</fullName>
    </submittedName>
</protein>
<evidence type="ECO:0000313" key="9">
    <source>
        <dbReference type="RefSeq" id="XP_022254366.1"/>
    </source>
</evidence>
<dbReference type="PANTHER" id="PTHR17613">
    <property type="entry name" value="CEREBRAL PROTEIN-11-RELATED"/>
    <property type="match status" value="1"/>
</dbReference>
<evidence type="ECO:0000256" key="4">
    <source>
        <dbReference type="ARBA" id="ARBA00022989"/>
    </source>
</evidence>
<dbReference type="GeneID" id="111088459"/>
<keyword evidence="3" id="KW-0812">Transmembrane</keyword>
<evidence type="ECO:0000256" key="7">
    <source>
        <dbReference type="SAM" id="MobiDB-lite"/>
    </source>
</evidence>
<keyword evidence="5" id="KW-0175">Coiled coil</keyword>
<gene>
    <name evidence="9" type="primary">LOC111088459</name>
</gene>
<evidence type="ECO:0000256" key="1">
    <source>
        <dbReference type="ARBA" id="ARBA00004370"/>
    </source>
</evidence>
<evidence type="ECO:0000313" key="8">
    <source>
        <dbReference type="Proteomes" id="UP000694941"/>
    </source>
</evidence>
<comment type="similarity">
    <text evidence="2">Belongs to the TEX28 family.</text>
</comment>
<evidence type="ECO:0000256" key="3">
    <source>
        <dbReference type="ARBA" id="ARBA00022692"/>
    </source>
</evidence>
<keyword evidence="6" id="KW-0472">Membrane</keyword>
<evidence type="ECO:0000256" key="6">
    <source>
        <dbReference type="ARBA" id="ARBA00023136"/>
    </source>
</evidence>
<keyword evidence="4" id="KW-1133">Transmembrane helix</keyword>
<proteinExistence type="inferred from homology"/>
<feature type="region of interest" description="Disordered" evidence="7">
    <location>
        <begin position="1"/>
        <end position="42"/>
    </location>
</feature>